<feature type="transmembrane region" description="Helical" evidence="8">
    <location>
        <begin position="298"/>
        <end position="317"/>
    </location>
</feature>
<accession>A0A067QWN3</accession>
<proteinExistence type="inferred from homology"/>
<feature type="transmembrane region" description="Helical" evidence="8">
    <location>
        <begin position="54"/>
        <end position="73"/>
    </location>
</feature>
<dbReference type="GO" id="GO:0005886">
    <property type="term" value="C:plasma membrane"/>
    <property type="evidence" value="ECO:0007669"/>
    <property type="project" value="UniProtKB-SubCell"/>
</dbReference>
<evidence type="ECO:0000256" key="6">
    <source>
        <dbReference type="ARBA" id="ARBA00023170"/>
    </source>
</evidence>
<evidence type="ECO:0000256" key="1">
    <source>
        <dbReference type="ARBA" id="ARBA00004651"/>
    </source>
</evidence>
<dbReference type="Proteomes" id="UP000027135">
    <property type="component" value="Unassembled WGS sequence"/>
</dbReference>
<dbReference type="GO" id="GO:0030424">
    <property type="term" value="C:axon"/>
    <property type="evidence" value="ECO:0007669"/>
    <property type="project" value="TreeGrafter"/>
</dbReference>
<dbReference type="InParanoid" id="A0A067QWN3"/>
<evidence type="ECO:0000256" key="2">
    <source>
        <dbReference type="ARBA" id="ARBA00022475"/>
    </source>
</evidence>
<evidence type="ECO:0000313" key="9">
    <source>
        <dbReference type="EMBL" id="KDR13684.1"/>
    </source>
</evidence>
<dbReference type="AlphaFoldDB" id="A0A067QWN3"/>
<evidence type="ECO:0000256" key="3">
    <source>
        <dbReference type="ARBA" id="ARBA00022692"/>
    </source>
</evidence>
<protein>
    <recommendedName>
        <fullName evidence="8">Gustatory receptor</fullName>
    </recommendedName>
</protein>
<feature type="transmembrane region" description="Helical" evidence="8">
    <location>
        <begin position="144"/>
        <end position="166"/>
    </location>
</feature>
<feature type="transmembrane region" description="Helical" evidence="8">
    <location>
        <begin position="172"/>
        <end position="192"/>
    </location>
</feature>
<keyword evidence="6 8" id="KW-0675">Receptor</keyword>
<dbReference type="GO" id="GO:0008049">
    <property type="term" value="P:male courtship behavior"/>
    <property type="evidence" value="ECO:0007669"/>
    <property type="project" value="TreeGrafter"/>
</dbReference>
<keyword evidence="2 8" id="KW-1003">Cell membrane</keyword>
<dbReference type="GO" id="GO:0007165">
    <property type="term" value="P:signal transduction"/>
    <property type="evidence" value="ECO:0007669"/>
    <property type="project" value="UniProtKB-KW"/>
</dbReference>
<comment type="function">
    <text evidence="8">Gustatory receptor which mediates acceptance or avoidance behavior, depending on its substrates.</text>
</comment>
<comment type="subcellular location">
    <subcellularLocation>
        <location evidence="1 8">Cell membrane</location>
        <topology evidence="1 8">Multi-pass membrane protein</topology>
    </subcellularLocation>
</comment>
<feature type="transmembrane region" description="Helical" evidence="8">
    <location>
        <begin position="93"/>
        <end position="110"/>
    </location>
</feature>
<comment type="caution">
    <text evidence="8">Lacks conserved residue(s) required for the propagation of feature annotation.</text>
</comment>
<dbReference type="Pfam" id="PF08395">
    <property type="entry name" value="7tm_7"/>
    <property type="match status" value="1"/>
</dbReference>
<name>A0A067QWN3_ZOONE</name>
<keyword evidence="10" id="KW-1185">Reference proteome</keyword>
<feature type="transmembrane region" description="Helical" evidence="8">
    <location>
        <begin position="406"/>
        <end position="428"/>
    </location>
</feature>
<keyword evidence="4 8" id="KW-1133">Transmembrane helix</keyword>
<reference evidence="9 10" key="1">
    <citation type="journal article" date="2014" name="Nat. Commun.">
        <title>Molecular traces of alternative social organization in a termite genome.</title>
        <authorList>
            <person name="Terrapon N."/>
            <person name="Li C."/>
            <person name="Robertson H.M."/>
            <person name="Ji L."/>
            <person name="Meng X."/>
            <person name="Booth W."/>
            <person name="Chen Z."/>
            <person name="Childers C.P."/>
            <person name="Glastad K.M."/>
            <person name="Gokhale K."/>
            <person name="Gowin J."/>
            <person name="Gronenberg W."/>
            <person name="Hermansen R.A."/>
            <person name="Hu H."/>
            <person name="Hunt B.G."/>
            <person name="Huylmans A.K."/>
            <person name="Khalil S.M."/>
            <person name="Mitchell R.D."/>
            <person name="Munoz-Torres M.C."/>
            <person name="Mustard J.A."/>
            <person name="Pan H."/>
            <person name="Reese J.T."/>
            <person name="Scharf M.E."/>
            <person name="Sun F."/>
            <person name="Vogel H."/>
            <person name="Xiao J."/>
            <person name="Yang W."/>
            <person name="Yang Z."/>
            <person name="Yang Z."/>
            <person name="Zhou J."/>
            <person name="Zhu J."/>
            <person name="Brent C.S."/>
            <person name="Elsik C.G."/>
            <person name="Goodisman M.A."/>
            <person name="Liberles D.A."/>
            <person name="Roe R.M."/>
            <person name="Vargo E.L."/>
            <person name="Vilcinskas A."/>
            <person name="Wang J."/>
            <person name="Bornberg-Bauer E."/>
            <person name="Korb J."/>
            <person name="Zhang G."/>
            <person name="Liebig J."/>
        </authorList>
    </citation>
    <scope>NUCLEOTIDE SEQUENCE [LARGE SCALE GENOMIC DNA]</scope>
    <source>
        <tissue evidence="9">Whole organism</tissue>
    </source>
</reference>
<evidence type="ECO:0000256" key="8">
    <source>
        <dbReference type="RuleBase" id="RU363108"/>
    </source>
</evidence>
<evidence type="ECO:0000256" key="7">
    <source>
        <dbReference type="ARBA" id="ARBA00023224"/>
    </source>
</evidence>
<organism evidence="9 10">
    <name type="scientific">Zootermopsis nevadensis</name>
    <name type="common">Dampwood termite</name>
    <dbReference type="NCBI Taxonomy" id="136037"/>
    <lineage>
        <taxon>Eukaryota</taxon>
        <taxon>Metazoa</taxon>
        <taxon>Ecdysozoa</taxon>
        <taxon>Arthropoda</taxon>
        <taxon>Hexapoda</taxon>
        <taxon>Insecta</taxon>
        <taxon>Pterygota</taxon>
        <taxon>Neoptera</taxon>
        <taxon>Polyneoptera</taxon>
        <taxon>Dictyoptera</taxon>
        <taxon>Blattodea</taxon>
        <taxon>Blattoidea</taxon>
        <taxon>Termitoidae</taxon>
        <taxon>Termopsidae</taxon>
        <taxon>Zootermopsis</taxon>
    </lineage>
</organism>
<dbReference type="PANTHER" id="PTHR21143">
    <property type="entry name" value="INVERTEBRATE GUSTATORY RECEPTOR"/>
    <property type="match status" value="1"/>
</dbReference>
<dbReference type="EMBL" id="KK852927">
    <property type="protein sequence ID" value="KDR13684.1"/>
    <property type="molecule type" value="Genomic_DNA"/>
</dbReference>
<evidence type="ECO:0000313" key="10">
    <source>
        <dbReference type="Proteomes" id="UP000027135"/>
    </source>
</evidence>
<dbReference type="GO" id="GO:0007635">
    <property type="term" value="P:chemosensory behavior"/>
    <property type="evidence" value="ECO:0007669"/>
    <property type="project" value="TreeGrafter"/>
</dbReference>
<keyword evidence="3 8" id="KW-0812">Transmembrane</keyword>
<evidence type="ECO:0000256" key="5">
    <source>
        <dbReference type="ARBA" id="ARBA00023136"/>
    </source>
</evidence>
<dbReference type="GO" id="GO:0050909">
    <property type="term" value="P:sensory perception of taste"/>
    <property type="evidence" value="ECO:0007669"/>
    <property type="project" value="InterPro"/>
</dbReference>
<dbReference type="PANTHER" id="PTHR21143:SF133">
    <property type="entry name" value="GUSTATORY AND PHEROMONE RECEPTOR 32A-RELATED"/>
    <property type="match status" value="1"/>
</dbReference>
<sequence length="430" mass="50041">MFVKEPVNTNVYYSVKPLHCVAQLVGLAPYCYIRNPQTGEELIDISRSSNVKKIIWALVLLFTQFIGIIWYTADNFINPPNSLVDFVEDTIQFPFFAATSMTAMMLALTTNRSKMLQIVKHLNVTDNLLFHNPNNIYKQQHKQLLIILLCVTVSSIILFYFDVYYYLTYNPLYVIVIYVPYFIWSINELQFLNVVEMLKLRLTTLNGNISMFSAKEYSIGNVSSNFVYMRRRHTRNRYASNIDSSVNTEECMGKTLQISNHESIRTSHILKLSEIYNRLYEMCSLLNSMYGYMLLQQFSAYIMCLVVDGYILVRLLIDLYKADDPLIPREGYTALLLWNVSNVVRPFVVCLSCQRLKNEYKRTVYYVQTIKLHPDMSREISNQLKLFANQIKHCKLEFSACDFFDINLSLFCSVILTATTYITVLVLLES</sequence>
<dbReference type="InterPro" id="IPR013604">
    <property type="entry name" value="7TM_chemorcpt"/>
</dbReference>
<evidence type="ECO:0000256" key="4">
    <source>
        <dbReference type="ARBA" id="ARBA00022989"/>
    </source>
</evidence>
<keyword evidence="5 8" id="KW-0472">Membrane</keyword>
<gene>
    <name evidence="9" type="ORF">L798_12330</name>
</gene>
<comment type="similarity">
    <text evidence="8">Belongs to the insect chemoreceptor superfamily. Gustatory receptor (GR) family.</text>
</comment>
<dbReference type="GO" id="GO:0043025">
    <property type="term" value="C:neuronal cell body"/>
    <property type="evidence" value="ECO:0007669"/>
    <property type="project" value="TreeGrafter"/>
</dbReference>
<keyword evidence="7 8" id="KW-0807">Transducer</keyword>
<dbReference type="GO" id="GO:0030425">
    <property type="term" value="C:dendrite"/>
    <property type="evidence" value="ECO:0007669"/>
    <property type="project" value="TreeGrafter"/>
</dbReference>